<comment type="caution">
    <text evidence="2">The sequence shown here is derived from an EMBL/GenBank/DDBJ whole genome shotgun (WGS) entry which is preliminary data.</text>
</comment>
<accession>A0A8H6M3P7</accession>
<feature type="region of interest" description="Disordered" evidence="1">
    <location>
        <begin position="455"/>
        <end position="480"/>
    </location>
</feature>
<keyword evidence="3" id="KW-1185">Reference proteome</keyword>
<dbReference type="OrthoDB" id="3217549at2759"/>
<evidence type="ECO:0000256" key="1">
    <source>
        <dbReference type="SAM" id="MobiDB-lite"/>
    </source>
</evidence>
<organism evidence="2 3">
    <name type="scientific">Ephemerocybe angulata</name>
    <dbReference type="NCBI Taxonomy" id="980116"/>
    <lineage>
        <taxon>Eukaryota</taxon>
        <taxon>Fungi</taxon>
        <taxon>Dikarya</taxon>
        <taxon>Basidiomycota</taxon>
        <taxon>Agaricomycotina</taxon>
        <taxon>Agaricomycetes</taxon>
        <taxon>Agaricomycetidae</taxon>
        <taxon>Agaricales</taxon>
        <taxon>Agaricineae</taxon>
        <taxon>Psathyrellaceae</taxon>
        <taxon>Ephemerocybe</taxon>
    </lineage>
</organism>
<dbReference type="EMBL" id="JACGCI010000034">
    <property type="protein sequence ID" value="KAF6754458.1"/>
    <property type="molecule type" value="Genomic_DNA"/>
</dbReference>
<evidence type="ECO:0000313" key="3">
    <source>
        <dbReference type="Proteomes" id="UP000521943"/>
    </source>
</evidence>
<reference evidence="2 3" key="1">
    <citation type="submission" date="2020-07" db="EMBL/GenBank/DDBJ databases">
        <title>Comparative genomics of pyrophilous fungi reveals a link between fire events and developmental genes.</title>
        <authorList>
            <consortium name="DOE Joint Genome Institute"/>
            <person name="Steindorff A.S."/>
            <person name="Carver A."/>
            <person name="Calhoun S."/>
            <person name="Stillman K."/>
            <person name="Liu H."/>
            <person name="Lipzen A."/>
            <person name="Pangilinan J."/>
            <person name="Labutti K."/>
            <person name="Bruns T.D."/>
            <person name="Grigoriev I.V."/>
        </authorList>
    </citation>
    <scope>NUCLEOTIDE SEQUENCE [LARGE SCALE GENOMIC DNA]</scope>
    <source>
        <strain evidence="2 3">CBS 144469</strain>
    </source>
</reference>
<dbReference type="Proteomes" id="UP000521943">
    <property type="component" value="Unassembled WGS sequence"/>
</dbReference>
<dbReference type="AlphaFoldDB" id="A0A8H6M3P7"/>
<gene>
    <name evidence="2" type="ORF">DFP72DRAFT_899122</name>
</gene>
<proteinExistence type="predicted"/>
<protein>
    <submittedName>
        <fullName evidence="2">Uncharacterized protein</fullName>
    </submittedName>
</protein>
<name>A0A8H6M3P7_9AGAR</name>
<evidence type="ECO:0000313" key="2">
    <source>
        <dbReference type="EMBL" id="KAF6754458.1"/>
    </source>
</evidence>
<sequence length="558" mass="62339">MQARKRLSNQTTKFFPSLLRHCGPIQRNDSSGTRLYSVSQSVVITKDGSTVQYDAPNVSVEAVPLPSEPVMGPLNGLEEDGRPPQVSLIASAERFPSDVLLLILSHHLWSAATDPSYPDPSRPFLNPSYQPTRLILVNPRKNEELSKSLFPFIPLGRSGGFTRQWYADVLSDAKSKFGAVPPIPILILLLRFTAVCAHWRQTCASTPLLGSRLLIELPHLRPRTNAGTPLARRHLSLCQYFLTKFNHSPQPPLLSLVIRADTGQRSGWSVDTRLALAKLAAAVAQNEVRERWRELEITELDDRFILSLVFGFEFRDEEGPYPHAYLEVTSALPSGSLDSNLPVSTPKADLSPHTAVRLSPAPRLEKLVLHMYRVVPHFVAVPDINPGYLGTQSNTSKREWFTIRQETVLDFIRGMSAAYLALESFELTIEEADDNFSEELMSAVAGLFRPEGCEEGLQPESEVQDSEGAGKGGEQVGQGESPNVYEKYRLWHEECISEVRKKREATATTSTWYTRAKRRMWVKIGKGEEDSLPVIEWSILPCTVLRGAVCSFPHMVLM</sequence>